<evidence type="ECO:0000313" key="3">
    <source>
        <dbReference type="Proteomes" id="UP000520767"/>
    </source>
</evidence>
<dbReference type="InterPro" id="IPR000182">
    <property type="entry name" value="GNAT_dom"/>
</dbReference>
<dbReference type="GO" id="GO:0016747">
    <property type="term" value="F:acyltransferase activity, transferring groups other than amino-acyl groups"/>
    <property type="evidence" value="ECO:0007669"/>
    <property type="project" value="InterPro"/>
</dbReference>
<evidence type="ECO:0000313" key="2">
    <source>
        <dbReference type="EMBL" id="MBB4909939.1"/>
    </source>
</evidence>
<organism evidence="2 3">
    <name type="scientific">Actinophytocola algeriensis</name>
    <dbReference type="NCBI Taxonomy" id="1768010"/>
    <lineage>
        <taxon>Bacteria</taxon>
        <taxon>Bacillati</taxon>
        <taxon>Actinomycetota</taxon>
        <taxon>Actinomycetes</taxon>
        <taxon>Pseudonocardiales</taxon>
        <taxon>Pseudonocardiaceae</taxon>
    </lineage>
</organism>
<dbReference type="SUPFAM" id="SSF55729">
    <property type="entry name" value="Acyl-CoA N-acyltransferases (Nat)"/>
    <property type="match status" value="1"/>
</dbReference>
<comment type="caution">
    <text evidence="2">The sequence shown here is derived from an EMBL/GenBank/DDBJ whole genome shotgun (WGS) entry which is preliminary data.</text>
</comment>
<gene>
    <name evidence="2" type="ORF">FHR82_006197</name>
</gene>
<dbReference type="RefSeq" id="WP_184813982.1">
    <property type="nucleotide sequence ID" value="NZ_JACHJQ010000006.1"/>
</dbReference>
<protein>
    <submittedName>
        <fullName evidence="2">GNAT superfamily N-acetyltransferase</fullName>
    </submittedName>
</protein>
<proteinExistence type="predicted"/>
<keyword evidence="2" id="KW-0808">Transferase</keyword>
<reference evidence="2 3" key="1">
    <citation type="submission" date="2020-08" db="EMBL/GenBank/DDBJ databases">
        <title>Genomic Encyclopedia of Type Strains, Phase III (KMG-III): the genomes of soil and plant-associated and newly described type strains.</title>
        <authorList>
            <person name="Whitman W."/>
        </authorList>
    </citation>
    <scope>NUCLEOTIDE SEQUENCE [LARGE SCALE GENOMIC DNA]</scope>
    <source>
        <strain evidence="2 3">CECT 8960</strain>
    </source>
</reference>
<sequence>MSRDIAVRSVGAFELAAYRDQLERLYRKCFSAPPWHESEERLAAFQGRLDRHLSNSGAGGVVVADVDELVGVIYGWPAGPELASGSPFDDALAAAVTPDIARRLVAPALVVAELMVEPSYQRRGIGRALLTRYVEEWPAAWLATHPEAPAAILYRQEGWRQECEFSVEYYPMVVFTWQAPRRTGSSARRVARG</sequence>
<name>A0A7W7QAD7_9PSEU</name>
<dbReference type="Gene3D" id="3.40.630.30">
    <property type="match status" value="1"/>
</dbReference>
<evidence type="ECO:0000259" key="1">
    <source>
        <dbReference type="PROSITE" id="PS51186"/>
    </source>
</evidence>
<dbReference type="CDD" id="cd04301">
    <property type="entry name" value="NAT_SF"/>
    <property type="match status" value="1"/>
</dbReference>
<dbReference type="Proteomes" id="UP000520767">
    <property type="component" value="Unassembled WGS sequence"/>
</dbReference>
<dbReference type="InterPro" id="IPR016181">
    <property type="entry name" value="Acyl_CoA_acyltransferase"/>
</dbReference>
<dbReference type="EMBL" id="JACHJQ010000006">
    <property type="protein sequence ID" value="MBB4909939.1"/>
    <property type="molecule type" value="Genomic_DNA"/>
</dbReference>
<feature type="domain" description="N-acetyltransferase" evidence="1">
    <location>
        <begin position="5"/>
        <end position="180"/>
    </location>
</feature>
<dbReference type="AlphaFoldDB" id="A0A7W7QAD7"/>
<dbReference type="PROSITE" id="PS51186">
    <property type="entry name" value="GNAT"/>
    <property type="match status" value="1"/>
</dbReference>
<dbReference type="Pfam" id="PF13508">
    <property type="entry name" value="Acetyltransf_7"/>
    <property type="match status" value="1"/>
</dbReference>
<keyword evidence="3" id="KW-1185">Reference proteome</keyword>
<accession>A0A7W7QAD7</accession>